<name>A0A1H1LYT8_9GAMM</name>
<dbReference type="STRING" id="797277.SAMN05216198_0442"/>
<evidence type="ECO:0000256" key="12">
    <source>
        <dbReference type="PROSITE-ProRule" id="PRU01024"/>
    </source>
</evidence>
<dbReference type="PANTHER" id="PTHR11061:SF49">
    <property type="entry name" value="23S RRNA (URACIL(1939)-C(5))-METHYLTRANSFERASE RLMD"/>
    <property type="match status" value="1"/>
</dbReference>
<dbReference type="PROSITE" id="PS01231">
    <property type="entry name" value="TRMA_2"/>
    <property type="match status" value="1"/>
</dbReference>
<comment type="catalytic activity">
    <reaction evidence="9 11">
        <text>uridine(1939) in 23S rRNA + S-adenosyl-L-methionine = 5-methyluridine(1939) in 23S rRNA + S-adenosyl-L-homocysteine + H(+)</text>
        <dbReference type="Rhea" id="RHEA:42908"/>
        <dbReference type="Rhea" id="RHEA-COMP:10278"/>
        <dbReference type="Rhea" id="RHEA-COMP:10279"/>
        <dbReference type="ChEBI" id="CHEBI:15378"/>
        <dbReference type="ChEBI" id="CHEBI:57856"/>
        <dbReference type="ChEBI" id="CHEBI:59789"/>
        <dbReference type="ChEBI" id="CHEBI:65315"/>
        <dbReference type="ChEBI" id="CHEBI:74447"/>
        <dbReference type="EC" id="2.1.1.190"/>
    </reaction>
</comment>
<dbReference type="InterPro" id="IPR012340">
    <property type="entry name" value="NA-bd_OB-fold"/>
</dbReference>
<dbReference type="AlphaFoldDB" id="A0A1H1LYT8"/>
<comment type="function">
    <text evidence="10 11">Catalyzes the formation of 5-methyl-uridine at position 1939 (m5U1939) in 23S rRNA.</text>
</comment>
<evidence type="ECO:0000256" key="2">
    <source>
        <dbReference type="ARBA" id="ARBA00022552"/>
    </source>
</evidence>
<feature type="active site" description="Nucleophile" evidence="11 12">
    <location>
        <position position="404"/>
    </location>
</feature>
<keyword evidence="6 11" id="KW-0479">Metal-binding</keyword>
<dbReference type="GO" id="GO:0070475">
    <property type="term" value="P:rRNA base methylation"/>
    <property type="evidence" value="ECO:0007669"/>
    <property type="project" value="TreeGrafter"/>
</dbReference>
<evidence type="ECO:0000256" key="13">
    <source>
        <dbReference type="PROSITE-ProRule" id="PRU10015"/>
    </source>
</evidence>
<feature type="binding site" evidence="11">
    <location>
        <position position="315"/>
    </location>
    <ligand>
        <name>S-adenosyl-L-methionine</name>
        <dbReference type="ChEBI" id="CHEBI:59789"/>
    </ligand>
</feature>
<dbReference type="Gene3D" id="2.40.50.140">
    <property type="entry name" value="Nucleic acid-binding proteins"/>
    <property type="match status" value="1"/>
</dbReference>
<dbReference type="EC" id="2.1.1.190" evidence="11"/>
<keyword evidence="1 11" id="KW-0004">4Fe-4S</keyword>
<feature type="domain" description="TRAM" evidence="14">
    <location>
        <begin position="15"/>
        <end position="73"/>
    </location>
</feature>
<evidence type="ECO:0000256" key="9">
    <source>
        <dbReference type="ARBA" id="ARBA00052756"/>
    </source>
</evidence>
<dbReference type="InterPro" id="IPR029063">
    <property type="entry name" value="SAM-dependent_MTases_sf"/>
</dbReference>
<dbReference type="PROSITE" id="PS50926">
    <property type="entry name" value="TRAM"/>
    <property type="match status" value="1"/>
</dbReference>
<keyword evidence="4 11" id="KW-0808">Transferase</keyword>
<dbReference type="InterPro" id="IPR030391">
    <property type="entry name" value="MeTrfase_TrmA_CS"/>
</dbReference>
<dbReference type="HAMAP" id="MF_01010">
    <property type="entry name" value="23SrRNA_methyltr_RlmD"/>
    <property type="match status" value="1"/>
</dbReference>
<keyword evidence="16" id="KW-1185">Reference proteome</keyword>
<dbReference type="SUPFAM" id="SSF50249">
    <property type="entry name" value="Nucleic acid-binding proteins"/>
    <property type="match status" value="1"/>
</dbReference>
<dbReference type="GO" id="GO:0003723">
    <property type="term" value="F:RNA binding"/>
    <property type="evidence" value="ECO:0007669"/>
    <property type="project" value="InterPro"/>
</dbReference>
<evidence type="ECO:0000313" key="15">
    <source>
        <dbReference type="EMBL" id="SDR79681.1"/>
    </source>
</evidence>
<feature type="binding site" evidence="11 12">
    <location>
        <position position="378"/>
    </location>
    <ligand>
        <name>S-adenosyl-L-methionine</name>
        <dbReference type="ChEBI" id="CHEBI:59789"/>
    </ligand>
</feature>
<dbReference type="Proteomes" id="UP000243426">
    <property type="component" value="Chromosome I"/>
</dbReference>
<evidence type="ECO:0000256" key="7">
    <source>
        <dbReference type="ARBA" id="ARBA00023004"/>
    </source>
</evidence>
<dbReference type="SUPFAM" id="SSF53335">
    <property type="entry name" value="S-adenosyl-L-methionine-dependent methyltransferases"/>
    <property type="match status" value="1"/>
</dbReference>
<dbReference type="InterPro" id="IPR001566">
    <property type="entry name" value="23S_rRNA_MeTrfase_RlmD"/>
</dbReference>
<feature type="binding site" evidence="11">
    <location>
        <position position="174"/>
    </location>
    <ligand>
        <name>[4Fe-4S] cluster</name>
        <dbReference type="ChEBI" id="CHEBI:49883"/>
    </ligand>
</feature>
<dbReference type="CDD" id="cd02440">
    <property type="entry name" value="AdoMet_MTases"/>
    <property type="match status" value="1"/>
</dbReference>
<dbReference type="PROSITE" id="PS01230">
    <property type="entry name" value="TRMA_1"/>
    <property type="match status" value="1"/>
</dbReference>
<keyword evidence="5 11" id="KW-0949">S-adenosyl-L-methionine</keyword>
<dbReference type="Gene3D" id="2.40.50.1070">
    <property type="match status" value="1"/>
</dbReference>
<dbReference type="InterPro" id="IPR010280">
    <property type="entry name" value="U5_MeTrfase_fam"/>
</dbReference>
<feature type="active site" evidence="13">
    <location>
        <position position="404"/>
    </location>
</feature>
<dbReference type="NCBIfam" id="TIGR00479">
    <property type="entry name" value="rumA"/>
    <property type="match status" value="1"/>
</dbReference>
<dbReference type="GO" id="GO:0005506">
    <property type="term" value="F:iron ion binding"/>
    <property type="evidence" value="ECO:0007669"/>
    <property type="project" value="UniProtKB-UniRule"/>
</dbReference>
<comment type="similarity">
    <text evidence="11">Belongs to the class I-like SAM-binding methyltransferase superfamily. RNA M5U methyltransferase family. RlmD subfamily.</text>
</comment>
<organism evidence="15 16">
    <name type="scientific">Halopseudomonas litoralis</name>
    <dbReference type="NCBI Taxonomy" id="797277"/>
    <lineage>
        <taxon>Bacteria</taxon>
        <taxon>Pseudomonadati</taxon>
        <taxon>Pseudomonadota</taxon>
        <taxon>Gammaproteobacteria</taxon>
        <taxon>Pseudomonadales</taxon>
        <taxon>Pseudomonadaceae</taxon>
        <taxon>Halopseudomonas</taxon>
    </lineage>
</organism>
<evidence type="ECO:0000256" key="5">
    <source>
        <dbReference type="ARBA" id="ARBA00022691"/>
    </source>
</evidence>
<dbReference type="GO" id="GO:0070041">
    <property type="term" value="F:rRNA (uridine-C5-)-methyltransferase activity"/>
    <property type="evidence" value="ECO:0007669"/>
    <property type="project" value="UniProtKB-UniRule"/>
</dbReference>
<dbReference type="NCBIfam" id="NF009639">
    <property type="entry name" value="PRK13168.1"/>
    <property type="match status" value="1"/>
</dbReference>
<dbReference type="PROSITE" id="PS51687">
    <property type="entry name" value="SAM_MT_RNA_M5U"/>
    <property type="match status" value="1"/>
</dbReference>
<dbReference type="Gene3D" id="3.40.50.150">
    <property type="entry name" value="Vaccinia Virus protein VP39"/>
    <property type="match status" value="1"/>
</dbReference>
<evidence type="ECO:0000256" key="11">
    <source>
        <dbReference type="HAMAP-Rule" id="MF_01010"/>
    </source>
</evidence>
<feature type="binding site" evidence="11">
    <location>
        <position position="92"/>
    </location>
    <ligand>
        <name>[4Fe-4S] cluster</name>
        <dbReference type="ChEBI" id="CHEBI:49883"/>
    </ligand>
</feature>
<sequence>MNRSRGKPRRAPDAPAAVGQRIELTLERLTHDGRGIGRWQGRTVFVEGGLPGEKVDARVIRARSKLIETRLEKLLDASPERLAPVCQHVALCGGCSLQHMPRQTQLEIKQQALAQQLQHFAGLQPERWMPALTGPEYGYRQRTRLSMRWDQRTQRLMVGYRQRASSELVELEECPVLVPVLEAVLKELPVVVQQLNARAGLGHIELIAGEHPSMVVRHMQPLPQADVDQLKALAAAHGLICRLQPDSLGPARALHTDMPDPAYRLADQQLEFRFAAGDFTQVNAEVNQQMVNQALEWLAVQPGDKVLDLFCGVGNFALPLAQSGAEVTGIEGSAEMVERAGSNAQLNGLAKVHFMQADLSKPHATDWLDTTYQAALLDPPRDGAAELVATLARKKLQRILYVSCNPATLARDAGILAESGYRLVQAGIMDMFPQTAHVEAMALFVSGKDRT</sequence>
<dbReference type="FunFam" id="3.40.50.150:FF:000009">
    <property type="entry name" value="23S rRNA (Uracil(1939)-C(5))-methyltransferase RlmD"/>
    <property type="match status" value="1"/>
</dbReference>
<evidence type="ECO:0000256" key="4">
    <source>
        <dbReference type="ARBA" id="ARBA00022679"/>
    </source>
</evidence>
<feature type="binding site" evidence="11 12">
    <location>
        <position position="331"/>
    </location>
    <ligand>
        <name>S-adenosyl-L-methionine</name>
        <dbReference type="ChEBI" id="CHEBI:59789"/>
    </ligand>
</feature>
<proteinExistence type="inferred from homology"/>
<evidence type="ECO:0000256" key="6">
    <source>
        <dbReference type="ARBA" id="ARBA00022723"/>
    </source>
</evidence>
<dbReference type="InterPro" id="IPR002792">
    <property type="entry name" value="TRAM_dom"/>
</dbReference>
<keyword evidence="7 11" id="KW-0408">Iron</keyword>
<keyword evidence="2 11" id="KW-0698">rRNA processing</keyword>
<evidence type="ECO:0000256" key="1">
    <source>
        <dbReference type="ARBA" id="ARBA00022485"/>
    </source>
</evidence>
<reference evidence="16" key="1">
    <citation type="submission" date="2016-10" db="EMBL/GenBank/DDBJ databases">
        <authorList>
            <person name="Varghese N."/>
            <person name="Submissions S."/>
        </authorList>
    </citation>
    <scope>NUCLEOTIDE SEQUENCE [LARGE SCALE GENOMIC DNA]</scope>
    <source>
        <strain evidence="16">2SM5</strain>
    </source>
</reference>
<dbReference type="Pfam" id="PF05958">
    <property type="entry name" value="tRNA_U5-meth_tr"/>
    <property type="match status" value="1"/>
</dbReference>
<protein>
    <recommendedName>
        <fullName evidence="11">23S rRNA (uracil(1939)-C(5))-methyltransferase RlmD</fullName>
        <ecNumber evidence="11">2.1.1.190</ecNumber>
    </recommendedName>
    <alternativeName>
        <fullName evidence="11">23S rRNA(m5U1939)-methyltransferase</fullName>
    </alternativeName>
</protein>
<feature type="binding site" evidence="11 12">
    <location>
        <position position="281"/>
    </location>
    <ligand>
        <name>S-adenosyl-L-methionine</name>
        <dbReference type="ChEBI" id="CHEBI:59789"/>
    </ligand>
</feature>
<dbReference type="Pfam" id="PF01938">
    <property type="entry name" value="TRAM"/>
    <property type="match status" value="1"/>
</dbReference>
<dbReference type="PANTHER" id="PTHR11061">
    <property type="entry name" value="RNA M5U METHYLTRANSFERASE"/>
    <property type="match status" value="1"/>
</dbReference>
<evidence type="ECO:0000259" key="14">
    <source>
        <dbReference type="PROSITE" id="PS50926"/>
    </source>
</evidence>
<evidence type="ECO:0000256" key="10">
    <source>
        <dbReference type="ARBA" id="ARBA00059995"/>
    </source>
</evidence>
<feature type="binding site" evidence="11">
    <location>
        <position position="95"/>
    </location>
    <ligand>
        <name>[4Fe-4S] cluster</name>
        <dbReference type="ChEBI" id="CHEBI:49883"/>
    </ligand>
</feature>
<gene>
    <name evidence="11" type="primary">rlmD</name>
    <name evidence="15" type="ORF">SAMN05216198_0442</name>
</gene>
<dbReference type="InterPro" id="IPR030390">
    <property type="entry name" value="MeTrfase_TrmA_AS"/>
</dbReference>
<evidence type="ECO:0000256" key="8">
    <source>
        <dbReference type="ARBA" id="ARBA00023014"/>
    </source>
</evidence>
<feature type="binding site" evidence="11">
    <location>
        <position position="358"/>
    </location>
    <ligand>
        <name>S-adenosyl-L-methionine</name>
        <dbReference type="ChEBI" id="CHEBI:59789"/>
    </ligand>
</feature>
<dbReference type="GO" id="GO:0051539">
    <property type="term" value="F:4 iron, 4 sulfur cluster binding"/>
    <property type="evidence" value="ECO:0007669"/>
    <property type="project" value="UniProtKB-KW"/>
</dbReference>
<dbReference type="RefSeq" id="WP_090271838.1">
    <property type="nucleotide sequence ID" value="NZ_LT629748.1"/>
</dbReference>
<evidence type="ECO:0000313" key="16">
    <source>
        <dbReference type="Proteomes" id="UP000243426"/>
    </source>
</evidence>
<keyword evidence="8 11" id="KW-0411">Iron-sulfur</keyword>
<evidence type="ECO:0000256" key="3">
    <source>
        <dbReference type="ARBA" id="ARBA00022603"/>
    </source>
</evidence>
<feature type="binding site" evidence="11 12">
    <location>
        <position position="310"/>
    </location>
    <ligand>
        <name>S-adenosyl-L-methionine</name>
        <dbReference type="ChEBI" id="CHEBI:59789"/>
    </ligand>
</feature>
<accession>A0A1H1LYT8</accession>
<dbReference type="OrthoDB" id="9804590at2"/>
<feature type="binding site" evidence="11">
    <location>
        <position position="86"/>
    </location>
    <ligand>
        <name>[4Fe-4S] cluster</name>
        <dbReference type="ChEBI" id="CHEBI:49883"/>
    </ligand>
</feature>
<keyword evidence="3 11" id="KW-0489">Methyltransferase</keyword>
<dbReference type="EMBL" id="LT629748">
    <property type="protein sequence ID" value="SDR79681.1"/>
    <property type="molecule type" value="Genomic_DNA"/>
</dbReference>